<evidence type="ECO:0000259" key="2">
    <source>
        <dbReference type="PROSITE" id="PS50835"/>
    </source>
</evidence>
<dbReference type="Proteomes" id="UP000075886">
    <property type="component" value="Unassembled WGS sequence"/>
</dbReference>
<dbReference type="GO" id="GO:0007156">
    <property type="term" value="P:homophilic cell adhesion via plasma membrane adhesion molecules"/>
    <property type="evidence" value="ECO:0007669"/>
    <property type="project" value="TreeGrafter"/>
</dbReference>
<accession>A0A182QDS0</accession>
<dbReference type="GO" id="GO:0043025">
    <property type="term" value="C:neuronal cell body"/>
    <property type="evidence" value="ECO:0007669"/>
    <property type="project" value="TreeGrafter"/>
</dbReference>
<dbReference type="EnsemblMetazoa" id="AFAF008121-RA">
    <property type="protein sequence ID" value="AFAF008121-PA"/>
    <property type="gene ID" value="AFAF008121"/>
</dbReference>
<dbReference type="GO" id="GO:0050808">
    <property type="term" value="P:synapse organization"/>
    <property type="evidence" value="ECO:0007669"/>
    <property type="project" value="TreeGrafter"/>
</dbReference>
<evidence type="ECO:0000313" key="4">
    <source>
        <dbReference type="Proteomes" id="UP000075886"/>
    </source>
</evidence>
<dbReference type="SMART" id="SM00409">
    <property type="entry name" value="IG"/>
    <property type="match status" value="2"/>
</dbReference>
<dbReference type="InterPro" id="IPR036179">
    <property type="entry name" value="Ig-like_dom_sf"/>
</dbReference>
<feature type="domain" description="Ig-like" evidence="2">
    <location>
        <begin position="98"/>
        <end position="179"/>
    </location>
</feature>
<dbReference type="InterPro" id="IPR003598">
    <property type="entry name" value="Ig_sub2"/>
</dbReference>
<keyword evidence="1" id="KW-0393">Immunoglobulin domain</keyword>
<protein>
    <recommendedName>
        <fullName evidence="2">Ig-like domain-containing protein</fullName>
    </recommendedName>
</protein>
<dbReference type="PANTHER" id="PTHR45080">
    <property type="entry name" value="CONTACTIN 5"/>
    <property type="match status" value="1"/>
</dbReference>
<dbReference type="PANTHER" id="PTHR45080:SF38">
    <property type="entry name" value="FI23916P1-RELATED"/>
    <property type="match status" value="1"/>
</dbReference>
<proteinExistence type="predicted"/>
<dbReference type="VEuPathDB" id="VectorBase:AFAF008121"/>
<dbReference type="SMART" id="SM00408">
    <property type="entry name" value="IGc2"/>
    <property type="match status" value="2"/>
</dbReference>
<dbReference type="SUPFAM" id="SSF48726">
    <property type="entry name" value="Immunoglobulin"/>
    <property type="match status" value="2"/>
</dbReference>
<dbReference type="GO" id="GO:0005886">
    <property type="term" value="C:plasma membrane"/>
    <property type="evidence" value="ECO:0007669"/>
    <property type="project" value="TreeGrafter"/>
</dbReference>
<evidence type="ECO:0000313" key="3">
    <source>
        <dbReference type="EnsemblMetazoa" id="AFAF008121-PA"/>
    </source>
</evidence>
<dbReference type="InterPro" id="IPR013783">
    <property type="entry name" value="Ig-like_fold"/>
</dbReference>
<dbReference type="InterPro" id="IPR007110">
    <property type="entry name" value="Ig-like_dom"/>
</dbReference>
<evidence type="ECO:0000256" key="1">
    <source>
        <dbReference type="ARBA" id="ARBA00023319"/>
    </source>
</evidence>
<feature type="domain" description="Ig-like" evidence="2">
    <location>
        <begin position="1"/>
        <end position="95"/>
    </location>
</feature>
<dbReference type="Pfam" id="PF13927">
    <property type="entry name" value="Ig_3"/>
    <property type="match status" value="1"/>
</dbReference>
<dbReference type="FunFam" id="2.60.40.10:FF:001233">
    <property type="entry name" value="Uncharacterized protein, isoform B"/>
    <property type="match status" value="1"/>
</dbReference>
<dbReference type="Gene3D" id="2.60.40.10">
    <property type="entry name" value="Immunoglobulins"/>
    <property type="match status" value="2"/>
</dbReference>
<name>A0A182QDS0_9DIPT</name>
<keyword evidence="4" id="KW-1185">Reference proteome</keyword>
<reference evidence="4" key="1">
    <citation type="submission" date="2014-01" db="EMBL/GenBank/DDBJ databases">
        <title>The Genome Sequence of Anopheles farauti FAR1 (V2).</title>
        <authorList>
            <consortium name="The Broad Institute Genomics Platform"/>
            <person name="Neafsey D.E."/>
            <person name="Besansky N."/>
            <person name="Howell P."/>
            <person name="Walton C."/>
            <person name="Young S.K."/>
            <person name="Zeng Q."/>
            <person name="Gargeya S."/>
            <person name="Fitzgerald M."/>
            <person name="Haas B."/>
            <person name="Abouelleil A."/>
            <person name="Allen A.W."/>
            <person name="Alvarado L."/>
            <person name="Arachchi H.M."/>
            <person name="Berlin A.M."/>
            <person name="Chapman S.B."/>
            <person name="Gainer-Dewar J."/>
            <person name="Goldberg J."/>
            <person name="Griggs A."/>
            <person name="Gujja S."/>
            <person name="Hansen M."/>
            <person name="Howarth C."/>
            <person name="Imamovic A."/>
            <person name="Ireland A."/>
            <person name="Larimer J."/>
            <person name="McCowan C."/>
            <person name="Murphy C."/>
            <person name="Pearson M."/>
            <person name="Poon T.W."/>
            <person name="Priest M."/>
            <person name="Roberts A."/>
            <person name="Saif S."/>
            <person name="Shea T."/>
            <person name="Sisk P."/>
            <person name="Sykes S."/>
            <person name="Wortman J."/>
            <person name="Nusbaum C."/>
            <person name="Birren B."/>
        </authorList>
    </citation>
    <scope>NUCLEOTIDE SEQUENCE [LARGE SCALE GENOMIC DNA]</scope>
    <source>
        <strain evidence="4">FAR1</strain>
    </source>
</reference>
<dbReference type="PROSITE" id="PS50835">
    <property type="entry name" value="IG_LIKE"/>
    <property type="match status" value="2"/>
</dbReference>
<dbReference type="InterPro" id="IPR050958">
    <property type="entry name" value="Cell_Adh-Cytoskel_Orgn"/>
</dbReference>
<dbReference type="InterPro" id="IPR003599">
    <property type="entry name" value="Ig_sub"/>
</dbReference>
<dbReference type="GO" id="GO:0030424">
    <property type="term" value="C:axon"/>
    <property type="evidence" value="ECO:0007669"/>
    <property type="project" value="TreeGrafter"/>
</dbReference>
<dbReference type="STRING" id="69004.A0A182QDS0"/>
<reference evidence="3" key="2">
    <citation type="submission" date="2020-05" db="UniProtKB">
        <authorList>
            <consortium name="EnsemblMetazoa"/>
        </authorList>
    </citation>
    <scope>IDENTIFICATION</scope>
    <source>
        <strain evidence="3">FAR1</strain>
    </source>
</reference>
<organism evidence="3 4">
    <name type="scientific">Anopheles farauti</name>
    <dbReference type="NCBI Taxonomy" id="69004"/>
    <lineage>
        <taxon>Eukaryota</taxon>
        <taxon>Metazoa</taxon>
        <taxon>Ecdysozoa</taxon>
        <taxon>Arthropoda</taxon>
        <taxon>Hexapoda</taxon>
        <taxon>Insecta</taxon>
        <taxon>Pterygota</taxon>
        <taxon>Neoptera</taxon>
        <taxon>Endopterygota</taxon>
        <taxon>Diptera</taxon>
        <taxon>Nematocera</taxon>
        <taxon>Culicoidea</taxon>
        <taxon>Culicidae</taxon>
        <taxon>Anophelinae</taxon>
        <taxon>Anopheles</taxon>
    </lineage>
</organism>
<dbReference type="AlphaFoldDB" id="A0A182QDS0"/>
<dbReference type="GO" id="GO:0008046">
    <property type="term" value="F:axon guidance receptor activity"/>
    <property type="evidence" value="ECO:0007669"/>
    <property type="project" value="TreeGrafter"/>
</dbReference>
<dbReference type="EMBL" id="AXCN02001616">
    <property type="status" value="NOT_ANNOTATED_CDS"/>
    <property type="molecule type" value="Genomic_DNA"/>
</dbReference>
<sequence>MKNKNDFCTQADHGFPEWIHMLTRVSRPGTLVLLWRRGSNVLTAAQLMVTRDERIRLVNGYNLEISELEPQDAGDYVCQISDKVNKDQVHTVEILVPPSVRAIPPTGQVTARKGGAVTLECKASGNPVPSIYWTKRQSGTGKSAAKIGEGPVLSLERVERQQAGVYQCTADNNVGEPVTVDMRLDVLYPPDISVEKSWIHSGEGFEAQLECIVHADPQPTLTSPTIAMNHSEKKNIPIVYGKQTGRAG</sequence>